<accession>A0AA39JK16</accession>
<keyword evidence="1" id="KW-0472">Membrane</keyword>
<feature type="transmembrane region" description="Helical" evidence="1">
    <location>
        <begin position="137"/>
        <end position="156"/>
    </location>
</feature>
<name>A0AA39JK16_9AGAR</name>
<comment type="caution">
    <text evidence="2">The sequence shown here is derived from an EMBL/GenBank/DDBJ whole genome shotgun (WGS) entry which is preliminary data.</text>
</comment>
<proteinExistence type="predicted"/>
<evidence type="ECO:0000256" key="1">
    <source>
        <dbReference type="SAM" id="Phobius"/>
    </source>
</evidence>
<keyword evidence="1" id="KW-0812">Transmembrane</keyword>
<protein>
    <submittedName>
        <fullName evidence="2">Uncharacterized protein</fullName>
    </submittedName>
</protein>
<dbReference type="EMBL" id="JAUEPT010000022">
    <property type="protein sequence ID" value="KAK0443637.1"/>
    <property type="molecule type" value="Genomic_DNA"/>
</dbReference>
<keyword evidence="3" id="KW-1185">Reference proteome</keyword>
<organism evidence="2 3">
    <name type="scientific">Armillaria borealis</name>
    <dbReference type="NCBI Taxonomy" id="47425"/>
    <lineage>
        <taxon>Eukaryota</taxon>
        <taxon>Fungi</taxon>
        <taxon>Dikarya</taxon>
        <taxon>Basidiomycota</taxon>
        <taxon>Agaricomycotina</taxon>
        <taxon>Agaricomycetes</taxon>
        <taxon>Agaricomycetidae</taxon>
        <taxon>Agaricales</taxon>
        <taxon>Marasmiineae</taxon>
        <taxon>Physalacriaceae</taxon>
        <taxon>Armillaria</taxon>
    </lineage>
</organism>
<sequence>MDSLQVEDIFIVEVVSHEFKARWGSVLPRMVPLTIPELNAEHGFDPACEGADVCEYFGWPLLEILDSSTGEWILNGTISGSASVISDSPDQVLSEECDSASHDSDVVTGSIEEVQVGEAPTKTEVVAVVRYDISARVLIVVFIVIGIQVVQILSSFQKHSFPATNSPY</sequence>
<reference evidence="2" key="1">
    <citation type="submission" date="2023-06" db="EMBL/GenBank/DDBJ databases">
        <authorList>
            <consortium name="Lawrence Berkeley National Laboratory"/>
            <person name="Ahrendt S."/>
            <person name="Sahu N."/>
            <person name="Indic B."/>
            <person name="Wong-Bajracharya J."/>
            <person name="Merenyi Z."/>
            <person name="Ke H.-M."/>
            <person name="Monk M."/>
            <person name="Kocsube S."/>
            <person name="Drula E."/>
            <person name="Lipzen A."/>
            <person name="Balint B."/>
            <person name="Henrissat B."/>
            <person name="Andreopoulos B."/>
            <person name="Martin F.M."/>
            <person name="Harder C.B."/>
            <person name="Rigling D."/>
            <person name="Ford K.L."/>
            <person name="Foster G.D."/>
            <person name="Pangilinan J."/>
            <person name="Papanicolaou A."/>
            <person name="Barry K."/>
            <person name="LaButti K."/>
            <person name="Viragh M."/>
            <person name="Koriabine M."/>
            <person name="Yan M."/>
            <person name="Riley R."/>
            <person name="Champramary S."/>
            <person name="Plett K.L."/>
            <person name="Tsai I.J."/>
            <person name="Slot J."/>
            <person name="Sipos G."/>
            <person name="Plett J."/>
            <person name="Nagy L.G."/>
            <person name="Grigoriev I.V."/>
        </authorList>
    </citation>
    <scope>NUCLEOTIDE SEQUENCE</scope>
    <source>
        <strain evidence="2">FPL87.14</strain>
    </source>
</reference>
<gene>
    <name evidence="2" type="ORF">EV421DRAFT_1804982</name>
</gene>
<keyword evidence="1" id="KW-1133">Transmembrane helix</keyword>
<dbReference type="AlphaFoldDB" id="A0AA39JK16"/>
<evidence type="ECO:0000313" key="2">
    <source>
        <dbReference type="EMBL" id="KAK0443637.1"/>
    </source>
</evidence>
<dbReference type="Proteomes" id="UP001175226">
    <property type="component" value="Unassembled WGS sequence"/>
</dbReference>
<evidence type="ECO:0000313" key="3">
    <source>
        <dbReference type="Proteomes" id="UP001175226"/>
    </source>
</evidence>